<sequence>MRLHNEKGKNLIIQLNEEELAVLSEAIEKGCPDPKLLADLDHVFFDYYRKRLTD</sequence>
<protein>
    <submittedName>
        <fullName evidence="1">Uncharacterized protein</fullName>
    </submittedName>
</protein>
<dbReference type="AlphaFoldDB" id="A0A1I2E7D9"/>
<dbReference type="Proteomes" id="UP000199516">
    <property type="component" value="Unassembled WGS sequence"/>
</dbReference>
<keyword evidence="2" id="KW-1185">Reference proteome</keyword>
<evidence type="ECO:0000313" key="2">
    <source>
        <dbReference type="Proteomes" id="UP000199516"/>
    </source>
</evidence>
<evidence type="ECO:0000313" key="1">
    <source>
        <dbReference type="EMBL" id="SFE88411.1"/>
    </source>
</evidence>
<accession>A0A1I2E7D9</accession>
<dbReference type="RefSeq" id="WP_177194803.1">
    <property type="nucleotide sequence ID" value="NZ_FONT01000005.1"/>
</dbReference>
<gene>
    <name evidence="1" type="ORF">SAMN05192532_105133</name>
</gene>
<organism evidence="1 2">
    <name type="scientific">Alteribacillus iranensis</name>
    <dbReference type="NCBI Taxonomy" id="930128"/>
    <lineage>
        <taxon>Bacteria</taxon>
        <taxon>Bacillati</taxon>
        <taxon>Bacillota</taxon>
        <taxon>Bacilli</taxon>
        <taxon>Bacillales</taxon>
        <taxon>Bacillaceae</taxon>
        <taxon>Alteribacillus</taxon>
    </lineage>
</organism>
<reference evidence="1 2" key="1">
    <citation type="submission" date="2016-10" db="EMBL/GenBank/DDBJ databases">
        <authorList>
            <person name="de Groot N.N."/>
        </authorList>
    </citation>
    <scope>NUCLEOTIDE SEQUENCE [LARGE SCALE GENOMIC DNA]</scope>
    <source>
        <strain evidence="1 2">DSM 23995</strain>
    </source>
</reference>
<proteinExistence type="predicted"/>
<dbReference type="EMBL" id="FONT01000005">
    <property type="protein sequence ID" value="SFE88411.1"/>
    <property type="molecule type" value="Genomic_DNA"/>
</dbReference>
<name>A0A1I2E7D9_9BACI</name>